<gene>
    <name evidence="6" type="ORF">EBN03_31210</name>
</gene>
<feature type="domain" description="Signal transduction histidine kinase subgroup 3 dimerisation and phosphoacceptor" evidence="5">
    <location>
        <begin position="50"/>
        <end position="111"/>
    </location>
</feature>
<evidence type="ECO:0000256" key="3">
    <source>
        <dbReference type="ARBA" id="ARBA00023012"/>
    </source>
</evidence>
<protein>
    <recommendedName>
        <fullName evidence="8">Histidine kinase/HSP90-like ATPase domain-containing protein</fullName>
    </recommendedName>
</protein>
<evidence type="ECO:0000259" key="4">
    <source>
        <dbReference type="Pfam" id="PF02518"/>
    </source>
</evidence>
<dbReference type="PANTHER" id="PTHR24421:SF56">
    <property type="entry name" value="OXYGEN SENSOR HISTIDINE KINASE RESPONSE REGULATOR DOST"/>
    <property type="match status" value="1"/>
</dbReference>
<dbReference type="InterPro" id="IPR036890">
    <property type="entry name" value="HATPase_C_sf"/>
</dbReference>
<dbReference type="GO" id="GO:0016020">
    <property type="term" value="C:membrane"/>
    <property type="evidence" value="ECO:0007669"/>
    <property type="project" value="InterPro"/>
</dbReference>
<dbReference type="GO" id="GO:0046983">
    <property type="term" value="F:protein dimerization activity"/>
    <property type="evidence" value="ECO:0007669"/>
    <property type="project" value="InterPro"/>
</dbReference>
<dbReference type="AlphaFoldDB" id="A0A3M2KUS2"/>
<evidence type="ECO:0000256" key="2">
    <source>
        <dbReference type="ARBA" id="ARBA00022777"/>
    </source>
</evidence>
<evidence type="ECO:0000313" key="7">
    <source>
        <dbReference type="Proteomes" id="UP000279275"/>
    </source>
</evidence>
<feature type="domain" description="Histidine kinase/HSP90-like ATPase" evidence="4">
    <location>
        <begin position="154"/>
        <end position="226"/>
    </location>
</feature>
<dbReference type="EMBL" id="RFFH01000024">
    <property type="protein sequence ID" value="RMI28170.1"/>
    <property type="molecule type" value="Genomic_DNA"/>
</dbReference>
<evidence type="ECO:0000256" key="1">
    <source>
        <dbReference type="ARBA" id="ARBA00022679"/>
    </source>
</evidence>
<evidence type="ECO:0000259" key="5">
    <source>
        <dbReference type="Pfam" id="PF07730"/>
    </source>
</evidence>
<sequence>MLMATRSGGQPPYPGEIAELCGGFTGQAALGLHLARTQQRLRELAVFADRDRIAHDLNDHVTQRVVAIGLSLQGTIGRTHHADMRQRLCSAVDGLQEVVTDIRDSVYDLHADPHRTRLRQHLADIVRQHTEHSDIQVTTEFSGPLDAVPAELADHAEAVVHETVSNAVRHSHADALTIAVIVDDALTITVEDNGIGIPADPTPSGLSNLATRRHLADRDQRKRGSGTDSAACTPPLHPFAQLAGCQRVG</sequence>
<accession>A0A3M2KUS2</accession>
<keyword evidence="3" id="KW-0902">Two-component regulatory system</keyword>
<dbReference type="Pfam" id="PF07730">
    <property type="entry name" value="HisKA_3"/>
    <property type="match status" value="1"/>
</dbReference>
<dbReference type="Pfam" id="PF02518">
    <property type="entry name" value="HATPase_c"/>
    <property type="match status" value="1"/>
</dbReference>
<dbReference type="InterPro" id="IPR003594">
    <property type="entry name" value="HATPase_dom"/>
</dbReference>
<dbReference type="SUPFAM" id="SSF55874">
    <property type="entry name" value="ATPase domain of HSP90 chaperone/DNA topoisomerase II/histidine kinase"/>
    <property type="match status" value="1"/>
</dbReference>
<dbReference type="Gene3D" id="1.20.5.1930">
    <property type="match status" value="1"/>
</dbReference>
<keyword evidence="2" id="KW-0418">Kinase</keyword>
<dbReference type="GO" id="GO:0000155">
    <property type="term" value="F:phosphorelay sensor kinase activity"/>
    <property type="evidence" value="ECO:0007669"/>
    <property type="project" value="InterPro"/>
</dbReference>
<keyword evidence="7" id="KW-1185">Reference proteome</keyword>
<comment type="caution">
    <text evidence="6">The sequence shown here is derived from an EMBL/GenBank/DDBJ whole genome shotgun (WGS) entry which is preliminary data.</text>
</comment>
<evidence type="ECO:0008006" key="8">
    <source>
        <dbReference type="Google" id="ProtNLM"/>
    </source>
</evidence>
<reference evidence="6 7" key="1">
    <citation type="submission" date="2018-10" db="EMBL/GenBank/DDBJ databases">
        <title>Isolation from cow dung.</title>
        <authorList>
            <person name="Ling L."/>
        </authorList>
    </citation>
    <scope>NUCLEOTIDE SEQUENCE [LARGE SCALE GENOMIC DNA]</scope>
    <source>
        <strain evidence="6 7">NEAU-LL90</strain>
    </source>
</reference>
<organism evidence="6 7">
    <name type="scientific">Nocardia stercoris</name>
    <dbReference type="NCBI Taxonomy" id="2483361"/>
    <lineage>
        <taxon>Bacteria</taxon>
        <taxon>Bacillati</taxon>
        <taxon>Actinomycetota</taxon>
        <taxon>Actinomycetes</taxon>
        <taxon>Mycobacteriales</taxon>
        <taxon>Nocardiaceae</taxon>
        <taxon>Nocardia</taxon>
    </lineage>
</organism>
<keyword evidence="1" id="KW-0808">Transferase</keyword>
<dbReference type="InterPro" id="IPR011712">
    <property type="entry name" value="Sig_transdc_His_kin_sub3_dim/P"/>
</dbReference>
<proteinExistence type="predicted"/>
<evidence type="ECO:0000313" key="6">
    <source>
        <dbReference type="EMBL" id="RMI28170.1"/>
    </source>
</evidence>
<name>A0A3M2KUS2_9NOCA</name>
<dbReference type="Proteomes" id="UP000279275">
    <property type="component" value="Unassembled WGS sequence"/>
</dbReference>
<dbReference type="Gene3D" id="3.30.565.10">
    <property type="entry name" value="Histidine kinase-like ATPase, C-terminal domain"/>
    <property type="match status" value="1"/>
</dbReference>
<dbReference type="PANTHER" id="PTHR24421">
    <property type="entry name" value="NITRATE/NITRITE SENSOR PROTEIN NARX-RELATED"/>
    <property type="match status" value="1"/>
</dbReference>
<dbReference type="InterPro" id="IPR050482">
    <property type="entry name" value="Sensor_HK_TwoCompSys"/>
</dbReference>